<reference evidence="1" key="1">
    <citation type="submission" date="2021-03" db="EMBL/GenBank/DDBJ databases">
        <title>Draft genome sequence of rust myrtle Austropuccinia psidii MF-1, a brazilian biotype.</title>
        <authorList>
            <person name="Quecine M.C."/>
            <person name="Pachon D.M.R."/>
            <person name="Bonatelli M.L."/>
            <person name="Correr F.H."/>
            <person name="Franceschini L.M."/>
            <person name="Leite T.F."/>
            <person name="Margarido G.R.A."/>
            <person name="Almeida C.A."/>
            <person name="Ferrarezi J.A."/>
            <person name="Labate C.A."/>
        </authorList>
    </citation>
    <scope>NUCLEOTIDE SEQUENCE</scope>
    <source>
        <strain evidence="1">MF-1</strain>
    </source>
</reference>
<keyword evidence="2" id="KW-1185">Reference proteome</keyword>
<dbReference type="EMBL" id="AVOT02124293">
    <property type="protein sequence ID" value="MBW0586579.1"/>
    <property type="molecule type" value="Genomic_DNA"/>
</dbReference>
<sequence length="193" mass="22117">MNSDVIQKQGRGKIETIFSKEVDLLKLVNQIETCNKENITKLKTFVYIQQKLGNEILQVKESQKTIICLENVNKDNILSLAQICARIESKVTLFNQPDDNSISFIMRQLKELWIQVQNLENSTGYNAALFQEQLEKSDKARLELKEDIQSSIKNISLKNDLPRQSTPMLDRNVLKLNNDLHHTTSSNAEVETA</sequence>
<evidence type="ECO:0000313" key="2">
    <source>
        <dbReference type="Proteomes" id="UP000765509"/>
    </source>
</evidence>
<dbReference type="AlphaFoldDB" id="A0A9Q3Q628"/>
<comment type="caution">
    <text evidence="1">The sequence shown here is derived from an EMBL/GenBank/DDBJ whole genome shotgun (WGS) entry which is preliminary data.</text>
</comment>
<name>A0A9Q3Q628_9BASI</name>
<protein>
    <submittedName>
        <fullName evidence="1">Uncharacterized protein</fullName>
    </submittedName>
</protein>
<evidence type="ECO:0000313" key="1">
    <source>
        <dbReference type="EMBL" id="MBW0586579.1"/>
    </source>
</evidence>
<dbReference type="OrthoDB" id="2436455at2759"/>
<dbReference type="Proteomes" id="UP000765509">
    <property type="component" value="Unassembled WGS sequence"/>
</dbReference>
<organism evidence="1 2">
    <name type="scientific">Austropuccinia psidii MF-1</name>
    <dbReference type="NCBI Taxonomy" id="1389203"/>
    <lineage>
        <taxon>Eukaryota</taxon>
        <taxon>Fungi</taxon>
        <taxon>Dikarya</taxon>
        <taxon>Basidiomycota</taxon>
        <taxon>Pucciniomycotina</taxon>
        <taxon>Pucciniomycetes</taxon>
        <taxon>Pucciniales</taxon>
        <taxon>Sphaerophragmiaceae</taxon>
        <taxon>Austropuccinia</taxon>
    </lineage>
</organism>
<proteinExistence type="predicted"/>
<accession>A0A9Q3Q628</accession>
<gene>
    <name evidence="1" type="ORF">O181_126294</name>
</gene>